<evidence type="ECO:0000313" key="2">
    <source>
        <dbReference type="Proteomes" id="UP000605259"/>
    </source>
</evidence>
<accession>A0A917AVB7</accession>
<organism evidence="1 2">
    <name type="scientific">Priestia taiwanensis</name>
    <dbReference type="NCBI Taxonomy" id="1347902"/>
    <lineage>
        <taxon>Bacteria</taxon>
        <taxon>Bacillati</taxon>
        <taxon>Bacillota</taxon>
        <taxon>Bacilli</taxon>
        <taxon>Bacillales</taxon>
        <taxon>Bacillaceae</taxon>
        <taxon>Priestia</taxon>
    </lineage>
</organism>
<dbReference type="PROSITE" id="PS51257">
    <property type="entry name" value="PROKAR_LIPOPROTEIN"/>
    <property type="match status" value="1"/>
</dbReference>
<dbReference type="Proteomes" id="UP000605259">
    <property type="component" value="Unassembled WGS sequence"/>
</dbReference>
<name>A0A917AVB7_9BACI</name>
<reference evidence="1" key="2">
    <citation type="submission" date="2020-09" db="EMBL/GenBank/DDBJ databases">
        <authorList>
            <person name="Sun Q."/>
            <person name="Zhou Y."/>
        </authorList>
    </citation>
    <scope>NUCLEOTIDE SEQUENCE</scope>
    <source>
        <strain evidence="1">CGMCC 1.12698</strain>
    </source>
</reference>
<proteinExistence type="predicted"/>
<gene>
    <name evidence="1" type="ORF">GCM10007140_23700</name>
</gene>
<dbReference type="RefSeq" id="WP_188388541.1">
    <property type="nucleotide sequence ID" value="NZ_BMFK01000001.1"/>
</dbReference>
<evidence type="ECO:0000313" key="1">
    <source>
        <dbReference type="EMBL" id="GGE73070.1"/>
    </source>
</evidence>
<dbReference type="EMBL" id="BMFK01000001">
    <property type="protein sequence ID" value="GGE73070.1"/>
    <property type="molecule type" value="Genomic_DNA"/>
</dbReference>
<reference evidence="1" key="1">
    <citation type="journal article" date="2014" name="Int. J. Syst. Evol. Microbiol.">
        <title>Complete genome sequence of Corynebacterium casei LMG S-19264T (=DSM 44701T), isolated from a smear-ripened cheese.</title>
        <authorList>
            <consortium name="US DOE Joint Genome Institute (JGI-PGF)"/>
            <person name="Walter F."/>
            <person name="Albersmeier A."/>
            <person name="Kalinowski J."/>
            <person name="Ruckert C."/>
        </authorList>
    </citation>
    <scope>NUCLEOTIDE SEQUENCE</scope>
    <source>
        <strain evidence="1">CGMCC 1.12698</strain>
    </source>
</reference>
<comment type="caution">
    <text evidence="1">The sequence shown here is derived from an EMBL/GenBank/DDBJ whole genome shotgun (WGS) entry which is preliminary data.</text>
</comment>
<sequence length="159" mass="17903">MIRTHIRLLVLIVSLMAIVSVGCTKEQTTTKNTIPKSEMTSKNISTPLPSTVLSTNLDLELEPNEHALYQFSLEESAYVNFGSVQYASNTAHIQIDYMKDDSIVKTHYLNGNYNSGYTMQELLEEGKYTLKITNINNQAMVGNGYLYKNKTGNTYSFLN</sequence>
<keyword evidence="2" id="KW-1185">Reference proteome</keyword>
<dbReference type="AlphaFoldDB" id="A0A917AVB7"/>
<protein>
    <submittedName>
        <fullName evidence="1">Uncharacterized protein</fullName>
    </submittedName>
</protein>